<gene>
    <name evidence="2" type="ORF">GCM10017557_64650</name>
</gene>
<feature type="compositionally biased region" description="Basic and acidic residues" evidence="1">
    <location>
        <begin position="46"/>
        <end position="57"/>
    </location>
</feature>
<sequence length="69" mass="7541">MPGRGQRDPQAGRPEGTQPPQSERESDGRRLPGQSLDPVHGVLTDDGDHRVVRRNDSGQKGISPCRQQS</sequence>
<protein>
    <submittedName>
        <fullName evidence="2">Uncharacterized protein</fullName>
    </submittedName>
</protein>
<evidence type="ECO:0000256" key="1">
    <source>
        <dbReference type="SAM" id="MobiDB-lite"/>
    </source>
</evidence>
<dbReference type="Proteomes" id="UP000516444">
    <property type="component" value="Chromosome"/>
</dbReference>
<reference evidence="2 3" key="1">
    <citation type="journal article" date="2014" name="Int. J. Syst. Evol. Microbiol.">
        <title>Complete genome sequence of Corynebacterium casei LMG S-19264T (=DSM 44701T), isolated from a smear-ripened cheese.</title>
        <authorList>
            <consortium name="US DOE Joint Genome Institute (JGI-PGF)"/>
            <person name="Walter F."/>
            <person name="Albersmeier A."/>
            <person name="Kalinowski J."/>
            <person name="Ruckert C."/>
        </authorList>
    </citation>
    <scope>NUCLEOTIDE SEQUENCE [LARGE SCALE GENOMIC DNA]</scope>
    <source>
        <strain evidence="2 3">JCM 4677</strain>
    </source>
</reference>
<name>A0A7G1PCT4_9ACTN</name>
<evidence type="ECO:0000313" key="2">
    <source>
        <dbReference type="EMBL" id="BCL31606.1"/>
    </source>
</evidence>
<dbReference type="KEGG" id="sgm:GCM10017557_64650"/>
<proteinExistence type="predicted"/>
<dbReference type="AlphaFoldDB" id="A0A7G1PCT4"/>
<evidence type="ECO:0000313" key="3">
    <source>
        <dbReference type="Proteomes" id="UP000516444"/>
    </source>
</evidence>
<feature type="region of interest" description="Disordered" evidence="1">
    <location>
        <begin position="1"/>
        <end position="69"/>
    </location>
</feature>
<organism evidence="2 3">
    <name type="scientific">Streptomyces aurantiacus</name>
    <dbReference type="NCBI Taxonomy" id="47760"/>
    <lineage>
        <taxon>Bacteria</taxon>
        <taxon>Bacillati</taxon>
        <taxon>Actinomycetota</taxon>
        <taxon>Actinomycetes</taxon>
        <taxon>Kitasatosporales</taxon>
        <taxon>Streptomycetaceae</taxon>
        <taxon>Streptomyces</taxon>
        <taxon>Streptomyces aurantiacus group</taxon>
    </lineage>
</organism>
<accession>A0A7G1PCT4</accession>
<keyword evidence="3" id="KW-1185">Reference proteome</keyword>
<dbReference type="EMBL" id="AP023440">
    <property type="protein sequence ID" value="BCL31606.1"/>
    <property type="molecule type" value="Genomic_DNA"/>
</dbReference>